<comment type="caution">
    <text evidence="1">The sequence shown here is derived from an EMBL/GenBank/DDBJ whole genome shotgun (WGS) entry which is preliminary data.</text>
</comment>
<evidence type="ECO:0000313" key="1">
    <source>
        <dbReference type="EMBL" id="MUL37557.1"/>
    </source>
</evidence>
<evidence type="ECO:0000313" key="2">
    <source>
        <dbReference type="Proteomes" id="UP000441797"/>
    </source>
</evidence>
<dbReference type="RefSeq" id="WP_129590104.1">
    <property type="nucleotide sequence ID" value="NZ_CAWNSU010000037.1"/>
</dbReference>
<organism evidence="1 2">
    <name type="scientific">Gloeocapsopsis dulcis AAB1 = 1H9</name>
    <dbReference type="NCBI Taxonomy" id="1433147"/>
    <lineage>
        <taxon>Bacteria</taxon>
        <taxon>Bacillati</taxon>
        <taxon>Cyanobacteriota</taxon>
        <taxon>Cyanophyceae</taxon>
        <taxon>Oscillatoriophycideae</taxon>
        <taxon>Chroococcales</taxon>
        <taxon>Chroococcaceae</taxon>
        <taxon>Gloeocapsopsis</taxon>
        <taxon>Gloeocapsopsis dulcis</taxon>
    </lineage>
</organism>
<accession>A0A6N8FZM6</accession>
<name>A0A6N8FZM6_9CHRO</name>
<gene>
    <name evidence="1" type="ORF">BWI75_14785</name>
</gene>
<dbReference type="EMBL" id="NAPY01000023">
    <property type="protein sequence ID" value="MUL37557.1"/>
    <property type="molecule type" value="Genomic_DNA"/>
</dbReference>
<dbReference type="AlphaFoldDB" id="A0A6N8FZM6"/>
<keyword evidence="2" id="KW-1185">Reference proteome</keyword>
<reference evidence="1 2" key="1">
    <citation type="journal article" date="2019" name="Front. Microbiol.">
        <title>Genomic Features for Desiccation Tolerance and Sugar Biosynthesis in the Extremophile Gloeocapsopsis sp. UTEX B3054.</title>
        <authorList>
            <person name="Urrejola C."/>
            <person name="Alcorta J."/>
            <person name="Salas L."/>
            <person name="Vasquez M."/>
            <person name="Polz M.F."/>
            <person name="Vicuna R."/>
            <person name="Diez B."/>
        </authorList>
    </citation>
    <scope>NUCLEOTIDE SEQUENCE [LARGE SCALE GENOMIC DNA]</scope>
    <source>
        <strain evidence="1 2">1H9</strain>
    </source>
</reference>
<proteinExistence type="predicted"/>
<sequence length="79" mass="8392">MSQHNQGGKTSVNPQSTILVLGTTGKAGAKTAQILAESGDVKVVAEFFTATHNHYDYDKRTSYPSVILSGGLREIGVNQ</sequence>
<dbReference type="Proteomes" id="UP000441797">
    <property type="component" value="Unassembled WGS sequence"/>
</dbReference>
<protein>
    <submittedName>
        <fullName evidence="1">Uncharacterized protein</fullName>
    </submittedName>
</protein>